<dbReference type="PANTHER" id="PTHR31713">
    <property type="entry name" value="OS02G0177800 PROTEIN"/>
    <property type="match status" value="1"/>
</dbReference>
<keyword evidence="3" id="KW-0805">Transcription regulation</keyword>
<dbReference type="Gene3D" id="3.30.50.10">
    <property type="entry name" value="Erythroid Transcription Factor GATA-1, subunit A"/>
    <property type="match status" value="1"/>
</dbReference>
<dbReference type="InterPro" id="IPR000679">
    <property type="entry name" value="Znf_GATA"/>
</dbReference>
<dbReference type="PROSITE" id="PS50114">
    <property type="entry name" value="GATA_ZN_FINGER_2"/>
    <property type="match status" value="1"/>
</dbReference>
<evidence type="ECO:0000256" key="2">
    <source>
        <dbReference type="ARBA" id="ARBA00007214"/>
    </source>
</evidence>
<dbReference type="PROSITE" id="PS00344">
    <property type="entry name" value="GATA_ZN_FINGER_1"/>
    <property type="match status" value="1"/>
</dbReference>
<dbReference type="InterPro" id="IPR046829">
    <property type="entry name" value="Calmod_bind_C"/>
</dbReference>
<keyword evidence="8" id="KW-0479">Metal-binding</keyword>
<evidence type="ECO:0000256" key="3">
    <source>
        <dbReference type="ARBA" id="ARBA00023015"/>
    </source>
</evidence>
<dbReference type="CDD" id="cd00202">
    <property type="entry name" value="ZnF_GATA"/>
    <property type="match status" value="1"/>
</dbReference>
<feature type="domain" description="GATA-type" evidence="9">
    <location>
        <begin position="575"/>
        <end position="629"/>
    </location>
</feature>
<dbReference type="Pfam" id="PF20451">
    <property type="entry name" value="Calmod_bind_M"/>
    <property type="match status" value="1"/>
</dbReference>
<reference evidence="10 11" key="1">
    <citation type="submission" date="2021-05" db="EMBL/GenBank/DDBJ databases">
        <title>Genome Assembly of Synthetic Allotetraploid Brassica napus Reveals Homoeologous Exchanges between Subgenomes.</title>
        <authorList>
            <person name="Davis J.T."/>
        </authorList>
    </citation>
    <scope>NUCLEOTIDE SEQUENCE [LARGE SCALE GENOMIC DNA]</scope>
    <source>
        <strain evidence="11">cv. Da-Ae</strain>
        <tissue evidence="10">Seedling</tissue>
    </source>
</reference>
<dbReference type="Pfam" id="PF00320">
    <property type="entry name" value="GATA"/>
    <property type="match status" value="1"/>
</dbReference>
<keyword evidence="8" id="KW-0862">Zinc</keyword>
<evidence type="ECO:0000256" key="6">
    <source>
        <dbReference type="ARBA" id="ARBA00023163"/>
    </source>
</evidence>
<evidence type="ECO:0000313" key="10">
    <source>
        <dbReference type="EMBL" id="KAH0940053.1"/>
    </source>
</evidence>
<organism evidence="10 11">
    <name type="scientific">Brassica napus</name>
    <name type="common">Rape</name>
    <dbReference type="NCBI Taxonomy" id="3708"/>
    <lineage>
        <taxon>Eukaryota</taxon>
        <taxon>Viridiplantae</taxon>
        <taxon>Streptophyta</taxon>
        <taxon>Embryophyta</taxon>
        <taxon>Tracheophyta</taxon>
        <taxon>Spermatophyta</taxon>
        <taxon>Magnoliopsida</taxon>
        <taxon>eudicotyledons</taxon>
        <taxon>Gunneridae</taxon>
        <taxon>Pentapetalae</taxon>
        <taxon>rosids</taxon>
        <taxon>malvids</taxon>
        <taxon>Brassicales</taxon>
        <taxon>Brassicaceae</taxon>
        <taxon>Brassiceae</taxon>
        <taxon>Brassica</taxon>
    </lineage>
</organism>
<comment type="similarity">
    <text evidence="2">Belongs to the plant ACBP60 protein family.</text>
</comment>
<comment type="subcellular location">
    <subcellularLocation>
        <location evidence="1">Nucleus</location>
    </subcellularLocation>
</comment>
<dbReference type="Proteomes" id="UP000824890">
    <property type="component" value="Unassembled WGS sequence"/>
</dbReference>
<comment type="caution">
    <text evidence="10">The sequence shown here is derived from an EMBL/GenBank/DDBJ whole genome shotgun (WGS) entry which is preliminary data.</text>
</comment>
<gene>
    <name evidence="10" type="ORF">HID58_007514</name>
</gene>
<keyword evidence="5" id="KW-0010">Activator</keyword>
<dbReference type="InterPro" id="IPR046831">
    <property type="entry name" value="Calmodulin_bind_N"/>
</dbReference>
<proteinExistence type="inferred from homology"/>
<evidence type="ECO:0000256" key="1">
    <source>
        <dbReference type="ARBA" id="ARBA00004123"/>
    </source>
</evidence>
<evidence type="ECO:0000313" key="11">
    <source>
        <dbReference type="Proteomes" id="UP000824890"/>
    </source>
</evidence>
<evidence type="ECO:0000256" key="5">
    <source>
        <dbReference type="ARBA" id="ARBA00023159"/>
    </source>
</evidence>
<dbReference type="InterPro" id="IPR012416">
    <property type="entry name" value="CBP60"/>
</dbReference>
<keyword evidence="4" id="KW-0238">DNA-binding</keyword>
<dbReference type="SUPFAM" id="SSF57716">
    <property type="entry name" value="Glucocorticoid receptor-like (DNA-binding domain)"/>
    <property type="match status" value="1"/>
</dbReference>
<name>A0ABQ8EF59_BRANA</name>
<dbReference type="SMART" id="SM00401">
    <property type="entry name" value="ZnF_GATA"/>
    <property type="match status" value="1"/>
</dbReference>
<keyword evidence="7" id="KW-0539">Nucleus</keyword>
<keyword evidence="6" id="KW-0804">Transcription</keyword>
<sequence>MQHTHFHGASVYNGLKPHKLTFKKAVKKVMRDRLTNQFMVEMENRLRKIVREELDRVIQPHLSSSWSPTERSRSETPSSRSRYKLRFINAPPSTIFTGAKIEARDRSPVAFELVDTATNYRVVAGPLSSSRVEIVPLNADFTEESWTVDVFKGYIEKQREGKRPLLTGDLTVTLKDGVGVITGVVTFSDNSSWTRSKKFRLGAKLTGGGAVEARSEAFKVKDQRGESYKKHHPPYPGDEVWRLEKLAGVSAKRLAERKIFTVKDFRRWYTVDPEALYNLLGGGISKRTYEEVIVSHAMECVLDESECYIYDTTALGVSLIFNSVYEVIKVYFSDGTFGSPDQLPAYQLDELKREAYQNLSQFKSLQCTQNPGVQHNNFQGVSIPIDSLSSFYFTAPNSTVQPEMVMNFDNSPATTSFHMDGKFMQRNSFRAGEHDPVYSESQTVETRDCIENDGNIFAYHQHHDFPLNWSAGAADVEQQLKSFCVSVSGTEEAGTYDVNINVGSPRGRWCKVKAAFKIREVWKLTTARKRGKACKNPCLIKAIIIDSPKVRPRAFVSSYHNHTCLKRDREMEEEKKRVRCCSDCKTTKTPMWRGGPSGPKSLCNACGIRFKRQRRSDLLGIHRQKAHKKINTSILSSKVCMSFKKRKSLKEEEQAALCLLLLSCSSVLA</sequence>
<dbReference type="InterPro" id="IPR013088">
    <property type="entry name" value="Znf_NHR/GATA"/>
</dbReference>
<dbReference type="Pfam" id="PF20452">
    <property type="entry name" value="Calmod_bind_C"/>
    <property type="match status" value="1"/>
</dbReference>
<protein>
    <recommendedName>
        <fullName evidence="9">GATA-type domain-containing protein</fullName>
    </recommendedName>
</protein>
<keyword evidence="11" id="KW-1185">Reference proteome</keyword>
<dbReference type="PANTHER" id="PTHR31713:SF43">
    <property type="entry name" value="CALMODULIN-BINDING PROTEIN 60 G"/>
    <property type="match status" value="1"/>
</dbReference>
<evidence type="ECO:0000256" key="7">
    <source>
        <dbReference type="ARBA" id="ARBA00023242"/>
    </source>
</evidence>
<dbReference type="InterPro" id="IPR046830">
    <property type="entry name" value="Calmod_bind_M"/>
</dbReference>
<dbReference type="Pfam" id="PF07887">
    <property type="entry name" value="Calmodulin_bind"/>
    <property type="match status" value="1"/>
</dbReference>
<accession>A0ABQ8EF59</accession>
<keyword evidence="8" id="KW-0863">Zinc-finger</keyword>
<evidence type="ECO:0000256" key="4">
    <source>
        <dbReference type="ARBA" id="ARBA00023125"/>
    </source>
</evidence>
<evidence type="ECO:0000259" key="9">
    <source>
        <dbReference type="PROSITE" id="PS50114"/>
    </source>
</evidence>
<evidence type="ECO:0000256" key="8">
    <source>
        <dbReference type="PROSITE-ProRule" id="PRU00094"/>
    </source>
</evidence>
<dbReference type="EMBL" id="JAGKQM010000002">
    <property type="protein sequence ID" value="KAH0940053.1"/>
    <property type="molecule type" value="Genomic_DNA"/>
</dbReference>